<proteinExistence type="predicted"/>
<protein>
    <submittedName>
        <fullName evidence="3">Acetyltransferase</fullName>
    </submittedName>
</protein>
<dbReference type="PANTHER" id="PTHR47237">
    <property type="entry name" value="SLL0310 PROTEIN"/>
    <property type="match status" value="1"/>
</dbReference>
<sequence>MTTEIRDLTLDDLPACLALAQDRAWLPEEHKWRLLFDVGTVYGVRDEAGGLVGTTVLTRFGGGLAAISMVLVAGRCGGRGLGRRLMEHALVAAGEATVILWATEYGRPLYEKLGFVVDGLTHTYAGRFSAPASDGGAGSRPAVPASGGAAGSRPAVPASGGAAGSRPAVPADLPALIALDAEVAGADRGELVRRLPGFTEQLRVVERGGVISGYGGAWRNLAEVVVGPVVAGNLDDARTLIGDLAGAVSGGVRLDLDDRHPSLLGWAAERGLALRRSTVTMVRGGRELPGERGRWFAPVMQALG</sequence>
<dbReference type="EMBL" id="BOMS01000044">
    <property type="protein sequence ID" value="GIE67064.1"/>
    <property type="molecule type" value="Genomic_DNA"/>
</dbReference>
<name>A0ABQ4B8U8_9ACTN</name>
<dbReference type="InterPro" id="IPR052729">
    <property type="entry name" value="Acyl/Acetyltrans_Enzymes"/>
</dbReference>
<evidence type="ECO:0000256" key="1">
    <source>
        <dbReference type="SAM" id="MobiDB-lite"/>
    </source>
</evidence>
<keyword evidence="4" id="KW-1185">Reference proteome</keyword>
<dbReference type="RefSeq" id="WP_239164334.1">
    <property type="nucleotide sequence ID" value="NZ_BAAATY010000037.1"/>
</dbReference>
<feature type="domain" description="N-acetyltransferase" evidence="2">
    <location>
        <begin position="3"/>
        <end position="133"/>
    </location>
</feature>
<dbReference type="PANTHER" id="PTHR47237:SF2">
    <property type="entry name" value="BLL4206 PROTEIN"/>
    <property type="match status" value="1"/>
</dbReference>
<reference evidence="3 4" key="1">
    <citation type="submission" date="2021-01" db="EMBL/GenBank/DDBJ databases">
        <title>Whole genome shotgun sequence of Actinoplanes palleronii NBRC 14916.</title>
        <authorList>
            <person name="Komaki H."/>
            <person name="Tamura T."/>
        </authorList>
    </citation>
    <scope>NUCLEOTIDE SEQUENCE [LARGE SCALE GENOMIC DNA]</scope>
    <source>
        <strain evidence="3 4">NBRC 14916</strain>
    </source>
</reference>
<dbReference type="Gene3D" id="3.40.630.90">
    <property type="match status" value="1"/>
</dbReference>
<dbReference type="Gene3D" id="3.40.630.30">
    <property type="match status" value="1"/>
</dbReference>
<dbReference type="InterPro" id="IPR041496">
    <property type="entry name" value="YitH/HolE_GNAT"/>
</dbReference>
<dbReference type="SUPFAM" id="SSF55729">
    <property type="entry name" value="Acyl-CoA N-acyltransferases (Nat)"/>
    <property type="match status" value="1"/>
</dbReference>
<gene>
    <name evidence="3" type="ORF">Apa02nite_031720</name>
</gene>
<organism evidence="3 4">
    <name type="scientific">Actinoplanes palleronii</name>
    <dbReference type="NCBI Taxonomy" id="113570"/>
    <lineage>
        <taxon>Bacteria</taxon>
        <taxon>Bacillati</taxon>
        <taxon>Actinomycetota</taxon>
        <taxon>Actinomycetes</taxon>
        <taxon>Micromonosporales</taxon>
        <taxon>Micromonosporaceae</taxon>
        <taxon>Actinoplanes</taxon>
    </lineage>
</organism>
<feature type="compositionally biased region" description="Low complexity" evidence="1">
    <location>
        <begin position="139"/>
        <end position="164"/>
    </location>
</feature>
<evidence type="ECO:0000313" key="3">
    <source>
        <dbReference type="EMBL" id="GIE67064.1"/>
    </source>
</evidence>
<evidence type="ECO:0000259" key="2">
    <source>
        <dbReference type="PROSITE" id="PS51186"/>
    </source>
</evidence>
<feature type="region of interest" description="Disordered" evidence="1">
    <location>
        <begin position="131"/>
        <end position="164"/>
    </location>
</feature>
<dbReference type="Pfam" id="PF18014">
    <property type="entry name" value="Acetyltransf_18"/>
    <property type="match status" value="1"/>
</dbReference>
<dbReference type="PROSITE" id="PS51186">
    <property type="entry name" value="GNAT"/>
    <property type="match status" value="1"/>
</dbReference>
<dbReference type="InterPro" id="IPR016181">
    <property type="entry name" value="Acyl_CoA_acyltransferase"/>
</dbReference>
<evidence type="ECO:0000313" key="4">
    <source>
        <dbReference type="Proteomes" id="UP000624709"/>
    </source>
</evidence>
<dbReference type="Proteomes" id="UP000624709">
    <property type="component" value="Unassembled WGS sequence"/>
</dbReference>
<dbReference type="InterPro" id="IPR000182">
    <property type="entry name" value="GNAT_dom"/>
</dbReference>
<dbReference type="Pfam" id="PF13508">
    <property type="entry name" value="Acetyltransf_7"/>
    <property type="match status" value="1"/>
</dbReference>
<accession>A0ABQ4B8U8</accession>
<comment type="caution">
    <text evidence="3">The sequence shown here is derived from an EMBL/GenBank/DDBJ whole genome shotgun (WGS) entry which is preliminary data.</text>
</comment>